<feature type="region of interest" description="Disordered" evidence="11">
    <location>
        <begin position="281"/>
        <end position="307"/>
    </location>
</feature>
<evidence type="ECO:0000256" key="8">
    <source>
        <dbReference type="ARBA" id="ARBA00023273"/>
    </source>
</evidence>
<dbReference type="InterPro" id="IPR042618">
    <property type="entry name" value="IQCG"/>
</dbReference>
<keyword evidence="10" id="KW-0175">Coiled coil</keyword>
<comment type="similarity">
    <text evidence="2">Belongs to the DRC9 family.</text>
</comment>
<dbReference type="EnsemblMetazoa" id="AALFPA23_020353.R30031">
    <property type="protein sequence ID" value="AALFPA23_020353.P30031"/>
    <property type="gene ID" value="AALFPA23_020353"/>
</dbReference>
<dbReference type="PANTHER" id="PTHR14871">
    <property type="entry name" value="DYNEIN REGULATORY COMPLEX PROTEIN 9"/>
    <property type="match status" value="1"/>
</dbReference>
<proteinExistence type="inferred from homology"/>
<dbReference type="Proteomes" id="UP000069940">
    <property type="component" value="Unassembled WGS sequence"/>
</dbReference>
<keyword evidence="7" id="KW-0206">Cytoskeleton</keyword>
<evidence type="ECO:0000256" key="9">
    <source>
        <dbReference type="ARBA" id="ARBA00032183"/>
    </source>
</evidence>
<keyword evidence="4" id="KW-0963">Cytoplasm</keyword>
<dbReference type="PANTHER" id="PTHR14871:SF1">
    <property type="entry name" value="DYNEIN REGULATORY COMPLEX PROTEIN 9"/>
    <property type="match status" value="1"/>
</dbReference>
<feature type="coiled-coil region" evidence="10">
    <location>
        <begin position="187"/>
        <end position="245"/>
    </location>
</feature>
<reference evidence="13" key="1">
    <citation type="journal article" date="2015" name="Proc. Natl. Acad. Sci. U.S.A.">
        <title>Genome sequence of the Asian Tiger mosquito, Aedes albopictus, reveals insights into its biology, genetics, and evolution.</title>
        <authorList>
            <person name="Chen X.G."/>
            <person name="Jiang X."/>
            <person name="Gu J."/>
            <person name="Xu M."/>
            <person name="Wu Y."/>
            <person name="Deng Y."/>
            <person name="Zhang C."/>
            <person name="Bonizzoni M."/>
            <person name="Dermauw W."/>
            <person name="Vontas J."/>
            <person name="Armbruster P."/>
            <person name="Huang X."/>
            <person name="Yang Y."/>
            <person name="Zhang H."/>
            <person name="He W."/>
            <person name="Peng H."/>
            <person name="Liu Y."/>
            <person name="Wu K."/>
            <person name="Chen J."/>
            <person name="Lirakis M."/>
            <person name="Topalis P."/>
            <person name="Van Leeuwen T."/>
            <person name="Hall A.B."/>
            <person name="Jiang X."/>
            <person name="Thorpe C."/>
            <person name="Mueller R.L."/>
            <person name="Sun C."/>
            <person name="Waterhouse R.M."/>
            <person name="Yan G."/>
            <person name="Tu Z.J."/>
            <person name="Fang X."/>
            <person name="James A.A."/>
        </authorList>
    </citation>
    <scope>NUCLEOTIDE SEQUENCE [LARGE SCALE GENOMIC DNA]</scope>
    <source>
        <strain evidence="13">Foshan</strain>
    </source>
</reference>
<comment type="subcellular location">
    <subcellularLocation>
        <location evidence="1">Cytoplasm</location>
        <location evidence="1">Cytoskeleton</location>
        <location evidence="1">Flagellum axoneme</location>
    </subcellularLocation>
</comment>
<evidence type="ECO:0000256" key="2">
    <source>
        <dbReference type="ARBA" id="ARBA00008222"/>
    </source>
</evidence>
<dbReference type="GeneID" id="115270207"/>
<dbReference type="PROSITE" id="PS50096">
    <property type="entry name" value="IQ"/>
    <property type="match status" value="1"/>
</dbReference>
<reference evidence="12" key="2">
    <citation type="submission" date="2025-05" db="UniProtKB">
        <authorList>
            <consortium name="EnsemblMetazoa"/>
        </authorList>
    </citation>
    <scope>IDENTIFICATION</scope>
    <source>
        <strain evidence="12">Foshan</strain>
    </source>
</reference>
<evidence type="ECO:0000313" key="12">
    <source>
        <dbReference type="EnsemblMetazoa" id="AALFPA23_020353.P30031"/>
    </source>
</evidence>
<evidence type="ECO:0000256" key="1">
    <source>
        <dbReference type="ARBA" id="ARBA00004611"/>
    </source>
</evidence>
<evidence type="ECO:0000313" key="13">
    <source>
        <dbReference type="Proteomes" id="UP000069940"/>
    </source>
</evidence>
<dbReference type="CDD" id="cd23766">
    <property type="entry name" value="IQCG"/>
    <property type="match status" value="1"/>
</dbReference>
<keyword evidence="13" id="KW-1185">Reference proteome</keyword>
<evidence type="ECO:0000256" key="3">
    <source>
        <dbReference type="ARBA" id="ARBA00013738"/>
    </source>
</evidence>
<keyword evidence="6" id="KW-0969">Cilium</keyword>
<sequence length="307" mass="36764">MDDFGKSIVSKLFYSAWFKLQILNAVPSSTDQLLDGTGSYSIRQLLEQTVGCLETMDRCLWYHGEESSGSSSGELLQTSDESGGSMDTFDLKRYERYCKEQRVLTRQMNNLLRLHELTHLDHAEEYSLEVSKNILVQRWESARLEQLSIELQDRYQALEQTTHSSEYHIRTNLKACRLIEQFYGWQLDKVQHDIDQWMERFDREKDDLDGRFQRARAKKRYWEALKEEVQLREQEIERLQQLEDEHHKRIDYRELCWNSAIRIQAWWRGVIVRKGIKLGARRKTRRKKKTKGKKNKKSKVVRKSRKR</sequence>
<dbReference type="Pfam" id="PF00612">
    <property type="entry name" value="IQ"/>
    <property type="match status" value="1"/>
</dbReference>
<keyword evidence="5" id="KW-0282">Flagellum</keyword>
<dbReference type="InterPro" id="IPR000048">
    <property type="entry name" value="IQ_motif_EF-hand-BS"/>
</dbReference>
<evidence type="ECO:0000256" key="6">
    <source>
        <dbReference type="ARBA" id="ARBA00023069"/>
    </source>
</evidence>
<evidence type="ECO:0000256" key="4">
    <source>
        <dbReference type="ARBA" id="ARBA00022490"/>
    </source>
</evidence>
<evidence type="ECO:0000256" key="5">
    <source>
        <dbReference type="ARBA" id="ARBA00022846"/>
    </source>
</evidence>
<feature type="region of interest" description="Disordered" evidence="11">
    <location>
        <begin position="65"/>
        <end position="84"/>
    </location>
</feature>
<name>A0ABM1ZP79_AEDAL</name>
<evidence type="ECO:0000256" key="11">
    <source>
        <dbReference type="SAM" id="MobiDB-lite"/>
    </source>
</evidence>
<accession>A0ABM1ZP79</accession>
<evidence type="ECO:0000256" key="7">
    <source>
        <dbReference type="ARBA" id="ARBA00023212"/>
    </source>
</evidence>
<dbReference type="RefSeq" id="XP_029735325.2">
    <property type="nucleotide sequence ID" value="XM_029879465.2"/>
</dbReference>
<keyword evidence="8" id="KW-0966">Cell projection</keyword>
<protein>
    <recommendedName>
        <fullName evidence="3">Dynein regulatory complex protein 9</fullName>
    </recommendedName>
    <alternativeName>
        <fullName evidence="9">IQ domain-containing protein G</fullName>
    </alternativeName>
</protein>
<evidence type="ECO:0000256" key="10">
    <source>
        <dbReference type="SAM" id="Coils"/>
    </source>
</evidence>
<organism evidence="12 13">
    <name type="scientific">Aedes albopictus</name>
    <name type="common">Asian tiger mosquito</name>
    <name type="synonym">Stegomyia albopicta</name>
    <dbReference type="NCBI Taxonomy" id="7160"/>
    <lineage>
        <taxon>Eukaryota</taxon>
        <taxon>Metazoa</taxon>
        <taxon>Ecdysozoa</taxon>
        <taxon>Arthropoda</taxon>
        <taxon>Hexapoda</taxon>
        <taxon>Insecta</taxon>
        <taxon>Pterygota</taxon>
        <taxon>Neoptera</taxon>
        <taxon>Endopterygota</taxon>
        <taxon>Diptera</taxon>
        <taxon>Nematocera</taxon>
        <taxon>Culicoidea</taxon>
        <taxon>Culicidae</taxon>
        <taxon>Culicinae</taxon>
        <taxon>Aedini</taxon>
        <taxon>Aedes</taxon>
        <taxon>Stegomyia</taxon>
    </lineage>
</organism>